<evidence type="ECO:0000313" key="1">
    <source>
        <dbReference type="EMBL" id="CRK97055.1"/>
    </source>
</evidence>
<accession>A0A1J1I9U4</accession>
<protein>
    <submittedName>
        <fullName evidence="1">CLUMA_CG010494, isoform A</fullName>
    </submittedName>
</protein>
<keyword evidence="2" id="KW-1185">Reference proteome</keyword>
<gene>
    <name evidence="1" type="ORF">CLUMA_CG010494</name>
</gene>
<sequence length="114" mass="13553">MEKTREIYLFVLAKIYWRCYVADHDEQFLRNIFEKKLYELSFKLKTKISRVALRRNKISSSINATIRIAIELEVFLLTHCHCCQILMLCCLFSHTKLSTSEKVKYLCYFSAGNE</sequence>
<reference evidence="1 2" key="1">
    <citation type="submission" date="2015-04" db="EMBL/GenBank/DDBJ databases">
        <authorList>
            <person name="Syromyatnikov M.Y."/>
            <person name="Popov V.N."/>
        </authorList>
    </citation>
    <scope>NUCLEOTIDE SEQUENCE [LARGE SCALE GENOMIC DNA]</scope>
</reference>
<organism evidence="1 2">
    <name type="scientific">Clunio marinus</name>
    <dbReference type="NCBI Taxonomy" id="568069"/>
    <lineage>
        <taxon>Eukaryota</taxon>
        <taxon>Metazoa</taxon>
        <taxon>Ecdysozoa</taxon>
        <taxon>Arthropoda</taxon>
        <taxon>Hexapoda</taxon>
        <taxon>Insecta</taxon>
        <taxon>Pterygota</taxon>
        <taxon>Neoptera</taxon>
        <taxon>Endopterygota</taxon>
        <taxon>Diptera</taxon>
        <taxon>Nematocera</taxon>
        <taxon>Chironomoidea</taxon>
        <taxon>Chironomidae</taxon>
        <taxon>Clunio</taxon>
    </lineage>
</organism>
<dbReference type="Proteomes" id="UP000183832">
    <property type="component" value="Unassembled WGS sequence"/>
</dbReference>
<name>A0A1J1I9U4_9DIPT</name>
<dbReference type="AlphaFoldDB" id="A0A1J1I9U4"/>
<proteinExistence type="predicted"/>
<dbReference type="EMBL" id="CVRI01000046">
    <property type="protein sequence ID" value="CRK97055.1"/>
    <property type="molecule type" value="Genomic_DNA"/>
</dbReference>
<evidence type="ECO:0000313" key="2">
    <source>
        <dbReference type="Proteomes" id="UP000183832"/>
    </source>
</evidence>